<dbReference type="InterPro" id="IPR003849">
    <property type="entry name" value="Preprotein_translocase_YajC"/>
</dbReference>
<organism evidence="9">
    <name type="scientific">marine metagenome</name>
    <dbReference type="NCBI Taxonomy" id="408172"/>
    <lineage>
        <taxon>unclassified sequences</taxon>
        <taxon>metagenomes</taxon>
        <taxon>ecological metagenomes</taxon>
    </lineage>
</organism>
<dbReference type="Pfam" id="PF02699">
    <property type="entry name" value="YajC"/>
    <property type="match status" value="1"/>
</dbReference>
<accession>A0A382EFE1</accession>
<dbReference type="PANTHER" id="PTHR33909">
    <property type="entry name" value="SEC TRANSLOCON ACCESSORY COMPLEX SUBUNIT YAJC"/>
    <property type="match status" value="1"/>
</dbReference>
<dbReference type="NCBIfam" id="TIGR00739">
    <property type="entry name" value="yajC"/>
    <property type="match status" value="1"/>
</dbReference>
<name>A0A382EFE1_9ZZZZ</name>
<gene>
    <name evidence="9" type="ORF">METZ01_LOCUS201431</name>
</gene>
<dbReference type="AlphaFoldDB" id="A0A382EFE1"/>
<evidence type="ECO:0000256" key="2">
    <source>
        <dbReference type="ARBA" id="ARBA00022448"/>
    </source>
</evidence>
<dbReference type="SMART" id="SM01323">
    <property type="entry name" value="YajC"/>
    <property type="match status" value="1"/>
</dbReference>
<proteinExistence type="predicted"/>
<reference evidence="9" key="1">
    <citation type="submission" date="2018-05" db="EMBL/GenBank/DDBJ databases">
        <authorList>
            <person name="Lanie J.A."/>
            <person name="Ng W.-L."/>
            <person name="Kazmierczak K.M."/>
            <person name="Andrzejewski T.M."/>
            <person name="Davidsen T.M."/>
            <person name="Wayne K.J."/>
            <person name="Tettelin H."/>
            <person name="Glass J.I."/>
            <person name="Rusch D."/>
            <person name="Podicherti R."/>
            <person name="Tsui H.-C.T."/>
            <person name="Winkler M.E."/>
        </authorList>
    </citation>
    <scope>NUCLEOTIDE SEQUENCE</scope>
</reference>
<keyword evidence="8" id="KW-0472">Membrane</keyword>
<evidence type="ECO:0000256" key="6">
    <source>
        <dbReference type="ARBA" id="ARBA00022989"/>
    </source>
</evidence>
<evidence type="ECO:0000313" key="9">
    <source>
        <dbReference type="EMBL" id="SVB48577.1"/>
    </source>
</evidence>
<keyword evidence="6" id="KW-1133">Transmembrane helix</keyword>
<keyword evidence="7" id="KW-0811">Translocation</keyword>
<dbReference type="GO" id="GO:0015031">
    <property type="term" value="P:protein transport"/>
    <property type="evidence" value="ECO:0007669"/>
    <property type="project" value="UniProtKB-KW"/>
</dbReference>
<evidence type="ECO:0008006" key="10">
    <source>
        <dbReference type="Google" id="ProtNLM"/>
    </source>
</evidence>
<evidence type="ECO:0000256" key="4">
    <source>
        <dbReference type="ARBA" id="ARBA00022692"/>
    </source>
</evidence>
<dbReference type="EMBL" id="UINC01043895">
    <property type="protein sequence ID" value="SVB48577.1"/>
    <property type="molecule type" value="Genomic_DNA"/>
</dbReference>
<evidence type="ECO:0000256" key="3">
    <source>
        <dbReference type="ARBA" id="ARBA00022475"/>
    </source>
</evidence>
<keyword evidence="3" id="KW-1003">Cell membrane</keyword>
<evidence type="ECO:0000256" key="5">
    <source>
        <dbReference type="ARBA" id="ARBA00022927"/>
    </source>
</evidence>
<keyword evidence="5" id="KW-0653">Protein transport</keyword>
<keyword evidence="4" id="KW-0812">Transmembrane</keyword>
<evidence type="ECO:0000256" key="1">
    <source>
        <dbReference type="ARBA" id="ARBA00004162"/>
    </source>
</evidence>
<evidence type="ECO:0000256" key="7">
    <source>
        <dbReference type="ARBA" id="ARBA00023010"/>
    </source>
</evidence>
<keyword evidence="2" id="KW-0813">Transport</keyword>
<evidence type="ECO:0000256" key="8">
    <source>
        <dbReference type="ARBA" id="ARBA00023136"/>
    </source>
</evidence>
<protein>
    <recommendedName>
        <fullName evidence="10">Preprotein translocase subunit YajC</fullName>
    </recommendedName>
</protein>
<dbReference type="PANTHER" id="PTHR33909:SF1">
    <property type="entry name" value="SEC TRANSLOCON ACCESSORY COMPLEX SUBUNIT YAJC"/>
    <property type="match status" value="1"/>
</dbReference>
<comment type="subcellular location">
    <subcellularLocation>
        <location evidence="1">Cell membrane</location>
        <topology evidence="1">Single-pass membrane protein</topology>
    </subcellularLocation>
</comment>
<sequence>MFGVLYMVMIRPQQKRAKEHRALVESIAAGDQVVTSAGIFGVVSEVEGEVMWLEVAKGLELKVLKGTVDRLFDGDVPDVPDEPESPIGN</sequence>
<dbReference type="GO" id="GO:0005886">
    <property type="term" value="C:plasma membrane"/>
    <property type="evidence" value="ECO:0007669"/>
    <property type="project" value="UniProtKB-SubCell"/>
</dbReference>